<reference evidence="1" key="1">
    <citation type="journal article" date="2013" name="Environ. Microbiol.">
        <title>Microbiota from the distal guts of lean and obese adolescents exhibit partial functional redundancy besides clear differences in community structure.</title>
        <authorList>
            <person name="Ferrer M."/>
            <person name="Ruiz A."/>
            <person name="Lanza F."/>
            <person name="Haange S.B."/>
            <person name="Oberbach A."/>
            <person name="Till H."/>
            <person name="Bargiela R."/>
            <person name="Campoy C."/>
            <person name="Segura M.T."/>
            <person name="Richter M."/>
            <person name="von Bergen M."/>
            <person name="Seifert J."/>
            <person name="Suarez A."/>
        </authorList>
    </citation>
    <scope>NUCLEOTIDE SEQUENCE</scope>
</reference>
<accession>K1SVN8</accession>
<dbReference type="InterPro" id="IPR025233">
    <property type="entry name" value="DUF4176"/>
</dbReference>
<protein>
    <recommendedName>
        <fullName evidence="2">DUF4176 domain-containing protein</fullName>
    </recommendedName>
</protein>
<gene>
    <name evidence="1" type="ORF">OBE_06881</name>
</gene>
<evidence type="ECO:0000313" key="1">
    <source>
        <dbReference type="EMBL" id="EKC64597.1"/>
    </source>
</evidence>
<evidence type="ECO:0008006" key="2">
    <source>
        <dbReference type="Google" id="ProtNLM"/>
    </source>
</evidence>
<dbReference type="EMBL" id="AJWZ01004730">
    <property type="protein sequence ID" value="EKC64597.1"/>
    <property type="molecule type" value="Genomic_DNA"/>
</dbReference>
<dbReference type="Pfam" id="PF13780">
    <property type="entry name" value="DUF4176"/>
    <property type="match status" value="1"/>
</dbReference>
<dbReference type="AlphaFoldDB" id="K1SVN8"/>
<proteinExistence type="predicted"/>
<organism evidence="1">
    <name type="scientific">human gut metagenome</name>
    <dbReference type="NCBI Taxonomy" id="408170"/>
    <lineage>
        <taxon>unclassified sequences</taxon>
        <taxon>metagenomes</taxon>
        <taxon>organismal metagenomes</taxon>
    </lineage>
</organism>
<name>K1SVN8_9ZZZZ</name>
<comment type="caution">
    <text evidence="1">The sequence shown here is derived from an EMBL/GenBank/DDBJ whole genome shotgun (WGS) entry which is preliminary data.</text>
</comment>
<sequence>MEKEFLPVGSVVLLKGGTKRVMVTGFCSVDNDDTTKIYDYTGCLYPEGIINSNEICLFNDSQIEQVFFKGFEDQEEIDFKKNLNKTVNEYYEKNTIKVDDIVDKPQPTATFDINNNIFDNIGD</sequence>